<protein>
    <submittedName>
        <fullName evidence="2">Uncharacterized protein</fullName>
    </submittedName>
</protein>
<feature type="compositionally biased region" description="Basic and acidic residues" evidence="1">
    <location>
        <begin position="8"/>
        <end position="19"/>
    </location>
</feature>
<comment type="caution">
    <text evidence="2">The sequence shown here is derived from an EMBL/GenBank/DDBJ whole genome shotgun (WGS) entry which is preliminary data.</text>
</comment>
<feature type="non-terminal residue" evidence="2">
    <location>
        <position position="44"/>
    </location>
</feature>
<feature type="region of interest" description="Disordered" evidence="1">
    <location>
        <begin position="1"/>
        <end position="44"/>
    </location>
</feature>
<proteinExistence type="predicted"/>
<reference evidence="2" key="1">
    <citation type="journal article" date="2015" name="Nature">
        <title>Complex archaea that bridge the gap between prokaryotes and eukaryotes.</title>
        <authorList>
            <person name="Spang A."/>
            <person name="Saw J.H."/>
            <person name="Jorgensen S.L."/>
            <person name="Zaremba-Niedzwiedzka K."/>
            <person name="Martijn J."/>
            <person name="Lind A.E."/>
            <person name="van Eijk R."/>
            <person name="Schleper C."/>
            <person name="Guy L."/>
            <person name="Ettema T.J."/>
        </authorList>
    </citation>
    <scope>NUCLEOTIDE SEQUENCE</scope>
</reference>
<accession>A0A0F9B1W5</accession>
<name>A0A0F9B1W5_9ZZZZ</name>
<organism evidence="2">
    <name type="scientific">marine sediment metagenome</name>
    <dbReference type="NCBI Taxonomy" id="412755"/>
    <lineage>
        <taxon>unclassified sequences</taxon>
        <taxon>metagenomes</taxon>
        <taxon>ecological metagenomes</taxon>
    </lineage>
</organism>
<gene>
    <name evidence="2" type="ORF">LCGC14_2842660</name>
</gene>
<sequence>MLAWWSKPENRKLQSESHKGQAGWNTGLTKETDERIKKSAQKAS</sequence>
<evidence type="ECO:0000256" key="1">
    <source>
        <dbReference type="SAM" id="MobiDB-lite"/>
    </source>
</evidence>
<dbReference type="AlphaFoldDB" id="A0A0F9B1W5"/>
<evidence type="ECO:0000313" key="2">
    <source>
        <dbReference type="EMBL" id="KKK78526.1"/>
    </source>
</evidence>
<dbReference type="EMBL" id="LAZR01054453">
    <property type="protein sequence ID" value="KKK78526.1"/>
    <property type="molecule type" value="Genomic_DNA"/>
</dbReference>